<reference evidence="5" key="1">
    <citation type="submission" date="2025-08" db="UniProtKB">
        <authorList>
            <consortium name="RefSeq"/>
        </authorList>
    </citation>
    <scope>IDENTIFICATION</scope>
    <source>
        <tissue evidence="5">Thorax and Abdomen</tissue>
    </source>
</reference>
<feature type="signal peptide" evidence="3">
    <location>
        <begin position="1"/>
        <end position="22"/>
    </location>
</feature>
<proteinExistence type="predicted"/>
<feature type="chain" id="PRO_5045860788" evidence="3">
    <location>
        <begin position="23"/>
        <end position="492"/>
    </location>
</feature>
<evidence type="ECO:0000313" key="4">
    <source>
        <dbReference type="Proteomes" id="UP000829291"/>
    </source>
</evidence>
<evidence type="ECO:0000256" key="2">
    <source>
        <dbReference type="SAM" id="Phobius"/>
    </source>
</evidence>
<feature type="transmembrane region" description="Helical" evidence="2">
    <location>
        <begin position="416"/>
        <end position="438"/>
    </location>
</feature>
<keyword evidence="2" id="KW-0472">Membrane</keyword>
<keyword evidence="2" id="KW-1133">Transmembrane helix</keyword>
<name>A0A6J0BPQ3_NEOLC</name>
<dbReference type="GeneID" id="107221682"/>
<keyword evidence="2" id="KW-0812">Transmembrane</keyword>
<dbReference type="InParanoid" id="A0A6J0BPQ3"/>
<protein>
    <submittedName>
        <fullName evidence="5">Uncharacterized protein LOC107221682 isoform X1</fullName>
    </submittedName>
</protein>
<gene>
    <name evidence="5" type="primary">LOC107221682</name>
</gene>
<evidence type="ECO:0000256" key="3">
    <source>
        <dbReference type="SAM" id="SignalP"/>
    </source>
</evidence>
<dbReference type="OrthoDB" id="7698447at2759"/>
<sequence>MKLTMRVSVIPLFLITIQAAWGQLNFDGNPLTEDTIYTAEESQLAENAAKGRSLEISDTETDSYLLAAKSLQAERAQNKYQANGDRSVSPGPPRLSTRNEISSAVSSSANSYKTITDEDLKSPVSAPASYPAEKTHTWNQAYPENAETAHQPEFPEQSDAALAMFLNSKTPEESKVALEEYLGGAQKPSDLSAHHQPHISDIVLPQREDLSRGNEQVNLAGQPELQYPQYAQPEYANPQIKPAQMPFAADRVIGHNANWVNRPVQGMVEKGPAVLRGPPVPYRRRNFVVRPPYVGGIYRAQSRVGPPGFPPGGYGHEAPEIIYTKPPGYHKRYYSKAPNPYEDASAWFPDANHPPPDLNVYHSQLYAQSYDPYYYNYIAKYGKIKPHLYGKYHEHQKESFFSELFKSFKKHGMKHVMHPMFLLGLGIPMVTLMLSALVGKRSFARSISVDADGGRITDEDIDEWIDKLRKALDCYSGSASETEKKTACSVFD</sequence>
<dbReference type="Proteomes" id="UP000829291">
    <property type="component" value="Chromosome 5"/>
</dbReference>
<organism evidence="5">
    <name type="scientific">Neodiprion lecontei</name>
    <name type="common">Redheaded pine sawfly</name>
    <dbReference type="NCBI Taxonomy" id="441921"/>
    <lineage>
        <taxon>Eukaryota</taxon>
        <taxon>Metazoa</taxon>
        <taxon>Ecdysozoa</taxon>
        <taxon>Arthropoda</taxon>
        <taxon>Hexapoda</taxon>
        <taxon>Insecta</taxon>
        <taxon>Pterygota</taxon>
        <taxon>Neoptera</taxon>
        <taxon>Endopterygota</taxon>
        <taxon>Hymenoptera</taxon>
        <taxon>Tenthredinoidea</taxon>
        <taxon>Diprionidae</taxon>
        <taxon>Diprioninae</taxon>
        <taxon>Neodiprion</taxon>
    </lineage>
</organism>
<evidence type="ECO:0000256" key="1">
    <source>
        <dbReference type="SAM" id="MobiDB-lite"/>
    </source>
</evidence>
<evidence type="ECO:0000313" key="5">
    <source>
        <dbReference type="RefSeq" id="XP_015516247.2"/>
    </source>
</evidence>
<dbReference type="KEGG" id="nlo:107221682"/>
<dbReference type="AlphaFoldDB" id="A0A6J0BPQ3"/>
<dbReference type="RefSeq" id="XP_015516247.2">
    <property type="nucleotide sequence ID" value="XM_015660761.2"/>
</dbReference>
<feature type="region of interest" description="Disordered" evidence="1">
    <location>
        <begin position="76"/>
        <end position="110"/>
    </location>
</feature>
<accession>A0A6J0BPQ3</accession>
<keyword evidence="4" id="KW-1185">Reference proteome</keyword>
<keyword evidence="3" id="KW-0732">Signal</keyword>